<evidence type="ECO:0008006" key="3">
    <source>
        <dbReference type="Google" id="ProtNLM"/>
    </source>
</evidence>
<accession>A0ABN9VIW7</accession>
<protein>
    <recommendedName>
        <fullName evidence="3">SMP-30/Gluconolactonase/LRE-like region domain-containing protein</fullName>
    </recommendedName>
</protein>
<dbReference type="SUPFAM" id="SSF63829">
    <property type="entry name" value="Calcium-dependent phosphotriesterase"/>
    <property type="match status" value="1"/>
</dbReference>
<name>A0ABN9VIW7_9DINO</name>
<evidence type="ECO:0000313" key="1">
    <source>
        <dbReference type="EMBL" id="CAK0871663.1"/>
    </source>
</evidence>
<dbReference type="EMBL" id="CAUYUJ010017094">
    <property type="protein sequence ID" value="CAK0871663.1"/>
    <property type="molecule type" value="Genomic_DNA"/>
</dbReference>
<feature type="non-terminal residue" evidence="1">
    <location>
        <position position="1"/>
    </location>
</feature>
<keyword evidence="2" id="KW-1185">Reference proteome</keyword>
<evidence type="ECO:0000313" key="2">
    <source>
        <dbReference type="Proteomes" id="UP001189429"/>
    </source>
</evidence>
<comment type="caution">
    <text evidence="1">The sequence shown here is derived from an EMBL/GenBank/DDBJ whole genome shotgun (WGS) entry which is preliminary data.</text>
</comment>
<gene>
    <name evidence="1" type="ORF">PCOR1329_LOCUS57425</name>
</gene>
<reference evidence="1" key="1">
    <citation type="submission" date="2023-10" db="EMBL/GenBank/DDBJ databases">
        <authorList>
            <person name="Chen Y."/>
            <person name="Shah S."/>
            <person name="Dougan E. K."/>
            <person name="Thang M."/>
            <person name="Chan C."/>
        </authorList>
    </citation>
    <scope>NUCLEOTIDE SEQUENCE [LARGE SCALE GENOMIC DNA]</scope>
</reference>
<organism evidence="1 2">
    <name type="scientific">Prorocentrum cordatum</name>
    <dbReference type="NCBI Taxonomy" id="2364126"/>
    <lineage>
        <taxon>Eukaryota</taxon>
        <taxon>Sar</taxon>
        <taxon>Alveolata</taxon>
        <taxon>Dinophyceae</taxon>
        <taxon>Prorocentrales</taxon>
        <taxon>Prorocentraceae</taxon>
        <taxon>Prorocentrum</taxon>
    </lineage>
</organism>
<sequence>REAPPSVSRIARPCGGGAAAQEAAGRGIEWSRGTLGADGLLYCGAFDGRSALAVDASMGVARAITSGDGLLSGPLNILDGRAKWSDPSAAADGRLYAAPFDSQSVLVIDPASQSIDAFWDPELNVQGEAKWARGVPAGDGCLYCAPLSAPSVLVIRPEPRSLGLLGDLGCSQGKWNEGVLGADGGVYCSPDSATEVLAIDPETQQVTTFGSLPEGRRKWTKGVLAPDGCIYCAPLCVGSVLVIDPAARSASVVDSGALPGRFLWAHGVLGPDGRIYCGPLTAPSVLVIDPRLRGAQGFLSGLGDFGTDRFKWNHGALGADGRLYFPAARKGGSDNGCGPIRGLPMALACAPRVDLPAGP</sequence>
<dbReference type="Proteomes" id="UP001189429">
    <property type="component" value="Unassembled WGS sequence"/>
</dbReference>
<proteinExistence type="predicted"/>